<name>A0A841BNC6_9ACTN</name>
<evidence type="ECO:0000259" key="5">
    <source>
        <dbReference type="SMART" id="SM00984"/>
    </source>
</evidence>
<dbReference type="Pfam" id="PF03721">
    <property type="entry name" value="UDPG_MGDP_dh_N"/>
    <property type="match status" value="1"/>
</dbReference>
<dbReference type="PIRSF" id="PIRSF500136">
    <property type="entry name" value="UDP_ManNAc_DH"/>
    <property type="match status" value="1"/>
</dbReference>
<feature type="domain" description="UDP-glucose/GDP-mannose dehydrogenase C-terminal" evidence="5">
    <location>
        <begin position="319"/>
        <end position="405"/>
    </location>
</feature>
<reference evidence="6 7" key="1">
    <citation type="submission" date="2020-08" db="EMBL/GenBank/DDBJ databases">
        <title>Sequencing the genomes of 1000 actinobacteria strains.</title>
        <authorList>
            <person name="Klenk H.-P."/>
        </authorList>
    </citation>
    <scope>NUCLEOTIDE SEQUENCE [LARGE SCALE GENOMIC DNA]</scope>
    <source>
        <strain evidence="6 7">DSM 45362</strain>
    </source>
</reference>
<dbReference type="PIRSF" id="PIRSF000124">
    <property type="entry name" value="UDPglc_GDPman_dh"/>
    <property type="match status" value="1"/>
</dbReference>
<keyword evidence="3" id="KW-0520">NAD</keyword>
<dbReference type="GO" id="GO:0051287">
    <property type="term" value="F:NAD binding"/>
    <property type="evidence" value="ECO:0007669"/>
    <property type="project" value="InterPro"/>
</dbReference>
<dbReference type="InterPro" id="IPR001732">
    <property type="entry name" value="UDP-Glc/GDP-Man_DH_N"/>
</dbReference>
<dbReference type="SUPFAM" id="SSF51735">
    <property type="entry name" value="NAD(P)-binding Rossmann-fold domains"/>
    <property type="match status" value="1"/>
</dbReference>
<sequence>MAEVLVVGDWHLASVTAAGLLRLGYTVSSRPDDPDVADEVAAAELAGGSRAAGEPEITELLTAARDRGDLRLLSGAEEADLAAGRAELTVIAYDSRTAADGTAIDERPVRSATAALRAAGRTGPVIVMSQIRAGTGDAVLRAAGLPPDSPDLVHIPENLRLGRSLQDFLQPHRLVVGCNAEPPEAVRRLVDRLDSPNPLRMSLVEAELVKHGTNAYLAACITLANDLGTIAGHLGADPATVLNGVRADARVAPSAPMRPGEPYSGATLQRDVRALWEHGEPIGRDGLFRAISQSNAVHSLGPLAVLDRRLDGLAGRRVCLLGLTYKPGVSTLRDSPGLRLARELTAHGVEVDAFDPVADTTDLPGIRRHASLAAAADDTDCVVLIVEHEAFTTPSVFADLRPRNRMLLRLTGGEPHSRVPTPAGWLSIDPWRG</sequence>
<dbReference type="PANTHER" id="PTHR43750:SF3">
    <property type="entry name" value="UDP-GLUCOSE 6-DEHYDROGENASE TUAD"/>
    <property type="match status" value="1"/>
</dbReference>
<dbReference type="InterPro" id="IPR014026">
    <property type="entry name" value="UDP-Glc/GDP-Man_DH_dimer"/>
</dbReference>
<dbReference type="RefSeq" id="WP_184834187.1">
    <property type="nucleotide sequence ID" value="NZ_JACHMN010000002.1"/>
</dbReference>
<dbReference type="EMBL" id="JACHMN010000002">
    <property type="protein sequence ID" value="MBB5868331.1"/>
    <property type="molecule type" value="Genomic_DNA"/>
</dbReference>
<dbReference type="Pfam" id="PF00984">
    <property type="entry name" value="UDPG_MGDP_dh"/>
    <property type="match status" value="1"/>
</dbReference>
<dbReference type="GO" id="GO:0016628">
    <property type="term" value="F:oxidoreductase activity, acting on the CH-CH group of donors, NAD or NADP as acceptor"/>
    <property type="evidence" value="ECO:0007669"/>
    <property type="project" value="InterPro"/>
</dbReference>
<dbReference type="SUPFAM" id="SSF48179">
    <property type="entry name" value="6-phosphogluconate dehydrogenase C-terminal domain-like"/>
    <property type="match status" value="1"/>
</dbReference>
<evidence type="ECO:0000256" key="3">
    <source>
        <dbReference type="ARBA" id="ARBA00023027"/>
    </source>
</evidence>
<gene>
    <name evidence="6" type="ORF">F4553_001710</name>
</gene>
<evidence type="ECO:0000256" key="2">
    <source>
        <dbReference type="ARBA" id="ARBA00023002"/>
    </source>
</evidence>
<dbReference type="Pfam" id="PF03720">
    <property type="entry name" value="UDPG_MGDP_dh_C"/>
    <property type="match status" value="1"/>
</dbReference>
<evidence type="ECO:0000313" key="6">
    <source>
        <dbReference type="EMBL" id="MBB5868331.1"/>
    </source>
</evidence>
<dbReference type="GO" id="GO:0003979">
    <property type="term" value="F:UDP-glucose 6-dehydrogenase activity"/>
    <property type="evidence" value="ECO:0007669"/>
    <property type="project" value="UniProtKB-EC"/>
</dbReference>
<dbReference type="EC" id="1.1.1.22" evidence="6"/>
<dbReference type="SUPFAM" id="SSF52413">
    <property type="entry name" value="UDP-glucose/GDP-mannose dehydrogenase C-terminal domain"/>
    <property type="match status" value="1"/>
</dbReference>
<protein>
    <submittedName>
        <fullName evidence="6">UDPglucose 6-dehydrogenase</fullName>
        <ecNumber evidence="6">1.1.1.22</ecNumber>
    </submittedName>
</protein>
<proteinExistence type="inferred from homology"/>
<dbReference type="InterPro" id="IPR008927">
    <property type="entry name" value="6-PGluconate_DH-like_C_sf"/>
</dbReference>
<dbReference type="InterPro" id="IPR028359">
    <property type="entry name" value="UDP_ManNAc/GlcNAc_DH"/>
</dbReference>
<dbReference type="PANTHER" id="PTHR43750">
    <property type="entry name" value="UDP-GLUCOSE 6-DEHYDROGENASE TUAD"/>
    <property type="match status" value="1"/>
</dbReference>
<dbReference type="SMART" id="SM00984">
    <property type="entry name" value="UDPG_MGDP_dh_C"/>
    <property type="match status" value="1"/>
</dbReference>
<keyword evidence="7" id="KW-1185">Reference proteome</keyword>
<dbReference type="Proteomes" id="UP000587527">
    <property type="component" value="Unassembled WGS sequence"/>
</dbReference>
<organism evidence="6 7">
    <name type="scientific">Allocatelliglobosispora scoriae</name>
    <dbReference type="NCBI Taxonomy" id="643052"/>
    <lineage>
        <taxon>Bacteria</taxon>
        <taxon>Bacillati</taxon>
        <taxon>Actinomycetota</taxon>
        <taxon>Actinomycetes</taxon>
        <taxon>Micromonosporales</taxon>
        <taxon>Micromonosporaceae</taxon>
        <taxon>Allocatelliglobosispora</taxon>
    </lineage>
</organism>
<comment type="similarity">
    <text evidence="1 4">Belongs to the UDP-glucose/GDP-mannose dehydrogenase family.</text>
</comment>
<dbReference type="InterPro" id="IPR014027">
    <property type="entry name" value="UDP-Glc/GDP-Man_DH_C"/>
</dbReference>
<dbReference type="InterPro" id="IPR036220">
    <property type="entry name" value="UDP-Glc/GDP-Man_DH_C_sf"/>
</dbReference>
<evidence type="ECO:0000256" key="1">
    <source>
        <dbReference type="ARBA" id="ARBA00006601"/>
    </source>
</evidence>
<keyword evidence="2 6" id="KW-0560">Oxidoreductase</keyword>
<evidence type="ECO:0000256" key="4">
    <source>
        <dbReference type="PIRNR" id="PIRNR000124"/>
    </source>
</evidence>
<dbReference type="GO" id="GO:0000271">
    <property type="term" value="P:polysaccharide biosynthetic process"/>
    <property type="evidence" value="ECO:0007669"/>
    <property type="project" value="InterPro"/>
</dbReference>
<dbReference type="InterPro" id="IPR036291">
    <property type="entry name" value="NAD(P)-bd_dom_sf"/>
</dbReference>
<dbReference type="AlphaFoldDB" id="A0A841BNC6"/>
<dbReference type="Gene3D" id="3.40.50.720">
    <property type="entry name" value="NAD(P)-binding Rossmann-like Domain"/>
    <property type="match status" value="2"/>
</dbReference>
<accession>A0A841BNC6</accession>
<dbReference type="InterPro" id="IPR017476">
    <property type="entry name" value="UDP-Glc/GDP-Man"/>
</dbReference>
<evidence type="ECO:0000313" key="7">
    <source>
        <dbReference type="Proteomes" id="UP000587527"/>
    </source>
</evidence>
<comment type="caution">
    <text evidence="6">The sequence shown here is derived from an EMBL/GenBank/DDBJ whole genome shotgun (WGS) entry which is preliminary data.</text>
</comment>